<evidence type="ECO:0000313" key="3">
    <source>
        <dbReference type="EMBL" id="KAH6829235.1"/>
    </source>
</evidence>
<dbReference type="GO" id="GO:0046527">
    <property type="term" value="F:glucosyltransferase activity"/>
    <property type="evidence" value="ECO:0007669"/>
    <property type="project" value="TreeGrafter"/>
</dbReference>
<evidence type="ECO:0000259" key="2">
    <source>
        <dbReference type="SMART" id="SM01205"/>
    </source>
</evidence>
<dbReference type="EMBL" id="SDAM02000110">
    <property type="protein sequence ID" value="KAH6829235.1"/>
    <property type="molecule type" value="Genomic_DNA"/>
</dbReference>
<keyword evidence="4" id="KW-1185">Reference proteome</keyword>
<feature type="transmembrane region" description="Helical" evidence="1">
    <location>
        <begin position="494"/>
        <end position="513"/>
    </location>
</feature>
<gene>
    <name evidence="3" type="ORF">C2S53_011666</name>
</gene>
<protein>
    <submittedName>
        <fullName evidence="3">Glucan synthase-like 8</fullName>
    </submittedName>
</protein>
<dbReference type="Proteomes" id="UP001190926">
    <property type="component" value="Unassembled WGS sequence"/>
</dbReference>
<dbReference type="PANTHER" id="PTHR12741">
    <property type="entry name" value="LYST-INTERACTING PROTEIN LIP5 DOPAMINE RESPONSIVE PROTEIN DRG-1"/>
    <property type="match status" value="1"/>
</dbReference>
<reference evidence="3 4" key="1">
    <citation type="journal article" date="2021" name="Nat. Commun.">
        <title>Incipient diploidization of the medicinal plant Perilla within 10,000 years.</title>
        <authorList>
            <person name="Zhang Y."/>
            <person name="Shen Q."/>
            <person name="Leng L."/>
            <person name="Zhang D."/>
            <person name="Chen S."/>
            <person name="Shi Y."/>
            <person name="Ning Z."/>
            <person name="Chen S."/>
        </authorList>
    </citation>
    <scope>NUCLEOTIDE SEQUENCE [LARGE SCALE GENOMIC DNA]</scope>
    <source>
        <strain evidence="4">cv. PC099</strain>
    </source>
</reference>
<proteinExistence type="predicted"/>
<organism evidence="3 4">
    <name type="scientific">Perilla frutescens var. hirtella</name>
    <name type="common">Perilla citriodora</name>
    <name type="synonym">Perilla setoyensis</name>
    <dbReference type="NCBI Taxonomy" id="608512"/>
    <lineage>
        <taxon>Eukaryota</taxon>
        <taxon>Viridiplantae</taxon>
        <taxon>Streptophyta</taxon>
        <taxon>Embryophyta</taxon>
        <taxon>Tracheophyta</taxon>
        <taxon>Spermatophyta</taxon>
        <taxon>Magnoliopsida</taxon>
        <taxon>eudicotyledons</taxon>
        <taxon>Gunneridae</taxon>
        <taxon>Pentapetalae</taxon>
        <taxon>asterids</taxon>
        <taxon>lamiids</taxon>
        <taxon>Lamiales</taxon>
        <taxon>Lamiaceae</taxon>
        <taxon>Nepetoideae</taxon>
        <taxon>Elsholtzieae</taxon>
        <taxon>Perilla</taxon>
    </lineage>
</organism>
<dbReference type="AlphaFoldDB" id="A0AAD4J8M7"/>
<name>A0AAD4J8M7_PERFH</name>
<dbReference type="InterPro" id="IPR026899">
    <property type="entry name" value="FKS1-like_dom1"/>
</dbReference>
<dbReference type="PANTHER" id="PTHR12741:SF67">
    <property type="entry name" value="CALLOSE SYNTHASE 10"/>
    <property type="match status" value="1"/>
</dbReference>
<feature type="transmembrane region" description="Helical" evidence="1">
    <location>
        <begin position="533"/>
        <end position="552"/>
    </location>
</feature>
<accession>A0AAD4J8M7</accession>
<keyword evidence="1" id="KW-0472">Membrane</keyword>
<keyword evidence="1" id="KW-1133">Transmembrane helix</keyword>
<feature type="transmembrane region" description="Helical" evidence="1">
    <location>
        <begin position="564"/>
        <end position="584"/>
    </location>
</feature>
<evidence type="ECO:0000256" key="1">
    <source>
        <dbReference type="SAM" id="Phobius"/>
    </source>
</evidence>
<dbReference type="Pfam" id="PF14288">
    <property type="entry name" value="FKS1_dom1"/>
    <property type="match status" value="1"/>
</dbReference>
<dbReference type="GO" id="GO:0005886">
    <property type="term" value="C:plasma membrane"/>
    <property type="evidence" value="ECO:0007669"/>
    <property type="project" value="TreeGrafter"/>
</dbReference>
<keyword evidence="1" id="KW-0812">Transmembrane</keyword>
<sequence>MARVQDNWARLVRAVLRSEQRAGHERTPSGIAGAVPDSLQRSTNINAILHAADEIQSEDPNVARILCEQAYSMAQNLDPNSDGRGVLQFKTGLMSVIKQLALLLMQQKLAKKDGGPIDRNRDMELLWDFYNRFKRRHRVDDIEREEQKWRESGTYSTNIGDLDLRFSEMKKVFATTRALVEVMEALSKDAAPSGVGRLITDELRRIKKSDATISGELIPYNIVPLEAPSLTNAIGYFPEVRGAISAIRYTEQFPRLPADFEISGQRDLDMFDLLEYVFGFQKDNIRNQREHVVLTLANAQSRLGLPVEADPKLDSRAIREVFLKVLDNYIKWCRYLRIRLVWNRFLEAINRERKLFLVSLYFCIWGEAGNIRFLPECICYIFHHVHAILDHGMVNHATSCESEDGSVSFLDKIIYPIYDTLKKEAENNNNGKAAHSKWRNYDDFNEYFWSPTCFELSWPMNKDSSFLSMPKKKKRTGKSSFVEHRTFLHLYRSFHRLWIFLIVMFQALAIVAFNDGKLNLNTFKSLLSTGPTFAVMNFLESGLDVLLMFGAYTTARGMAISRLVIRFFWCGLSSVFVLYVYLKLLEERNKNTSDSFYFRIYVLVLGVYAGVRVLFALLLKFPSCHRLSEMSDHPFFQFFKWIYEERYFVGRGLVEKTTDYLSFKPETMNVK</sequence>
<dbReference type="SMART" id="SM01205">
    <property type="entry name" value="FKS1_dom1"/>
    <property type="match status" value="1"/>
</dbReference>
<feature type="transmembrane region" description="Helical" evidence="1">
    <location>
        <begin position="596"/>
        <end position="619"/>
    </location>
</feature>
<evidence type="ECO:0000313" key="4">
    <source>
        <dbReference type="Proteomes" id="UP001190926"/>
    </source>
</evidence>
<comment type="caution">
    <text evidence="3">The sequence shown here is derived from an EMBL/GenBank/DDBJ whole genome shotgun (WGS) entry which is preliminary data.</text>
</comment>
<feature type="domain" description="1,3-beta-glucan synthase component FKS1-like" evidence="2">
    <location>
        <begin position="352"/>
        <end position="461"/>
    </location>
</feature>